<dbReference type="PROSITE" id="PS50990">
    <property type="entry name" value="PEPTIDASE_C39"/>
    <property type="match status" value="1"/>
</dbReference>
<comment type="subcellular location">
    <subcellularLocation>
        <location evidence="1">Cell membrane</location>
        <topology evidence="1">Multi-pass membrane protein</topology>
    </subcellularLocation>
</comment>
<dbReference type="GO" id="GO:0006508">
    <property type="term" value="P:proteolysis"/>
    <property type="evidence" value="ECO:0007669"/>
    <property type="project" value="InterPro"/>
</dbReference>
<evidence type="ECO:0000256" key="4">
    <source>
        <dbReference type="ARBA" id="ARBA00022801"/>
    </source>
</evidence>
<evidence type="ECO:0000313" key="12">
    <source>
        <dbReference type="EMBL" id="MBB6250082.1"/>
    </source>
</evidence>
<proteinExistence type="predicted"/>
<protein>
    <submittedName>
        <fullName evidence="12">ATP-binding cassette subfamily B protein RaxB</fullName>
    </submittedName>
</protein>
<feature type="transmembrane region" description="Helical" evidence="8">
    <location>
        <begin position="285"/>
        <end position="305"/>
    </location>
</feature>
<dbReference type="InterPro" id="IPR011527">
    <property type="entry name" value="ABC1_TM_dom"/>
</dbReference>
<comment type="caution">
    <text evidence="12">The sequence shown here is derived from an EMBL/GenBank/DDBJ whole genome shotgun (WGS) entry which is preliminary data.</text>
</comment>
<dbReference type="InterPro" id="IPR027417">
    <property type="entry name" value="P-loop_NTPase"/>
</dbReference>
<feature type="domain" description="Peptidase C39" evidence="11">
    <location>
        <begin position="21"/>
        <end position="140"/>
    </location>
</feature>
<dbReference type="Gene3D" id="1.20.1560.10">
    <property type="entry name" value="ABC transporter type 1, transmembrane domain"/>
    <property type="match status" value="1"/>
</dbReference>
<name>A0A7X0AUU6_9PROT</name>
<evidence type="ECO:0000313" key="13">
    <source>
        <dbReference type="Proteomes" id="UP000539175"/>
    </source>
</evidence>
<keyword evidence="4" id="KW-0378">Hydrolase</keyword>
<sequence length="715" mass="78895">MTDILSLLNFTFRRRLSVVYQAEAAECGLACLAMVANYYGLESSLTTLRQRFSTSMKGTNLKTLVGIAGQLGLASNPLRVELEHLTKLQLPAILHWDLKHFVVLTAVSGGRVTIADPSKGEFSLGLAEFSKHFTGVVLELRPTADFRPQKEERSVRFADFWQKISGMGTAATHLLVLAAIVQLLVIAMPFYSQIAVDEVIVKNDTDLLPAVAIIFGGVATITWIATLTRSWFTTHISNMLIYQLSSNLFSHLVRLPLSFFETRHSGDIVARFGSLKTIQKSLTEGLITSLIDGGFGILTLCIMFFYSAELSAITCVSSVITLVLTKVYLERVSARNHANIVASSRESSFFLETIRAIQSLKLYGREAERQVAWQHHLADSVNTNVLAGRERSVFDSTADFIGTVEMVVVTYFGVRAVLNGGFTVGMLMAFMAYRNMFSTRLRSVQTQVMELRLVRLHLTRLGDMLHTEPEPIAFQRSGATRSVQGTLTLRNCGFRYSNDEDFVFRNIDLTIEAGECVAITGVTGVGKTTLIKVMLGLLPPTEGDVLIDGMPIHRFGISDFRAQIGAVMQEDRLLSGSILDNITFFDLAGDRDRAVDAARRAHIHDEIEATTMRYQTLIGDMGSSLSAGQKQRVLLARALYHAPRILFLDEGTANLDQETEMAVGRSIAALGVTRIIVAHRPATIQFCNRVLQLNREGLVTLKQTPPAAAVANSYR</sequence>
<dbReference type="PROSITE" id="PS50893">
    <property type="entry name" value="ABC_TRANSPORTER_2"/>
    <property type="match status" value="1"/>
</dbReference>
<dbReference type="Proteomes" id="UP000539175">
    <property type="component" value="Unassembled WGS sequence"/>
</dbReference>
<evidence type="ECO:0000256" key="2">
    <source>
        <dbReference type="ARBA" id="ARBA00022692"/>
    </source>
</evidence>
<keyword evidence="2 8" id="KW-0812">Transmembrane</keyword>
<dbReference type="InterPro" id="IPR036640">
    <property type="entry name" value="ABC1_TM_sf"/>
</dbReference>
<dbReference type="GO" id="GO:0015421">
    <property type="term" value="F:ABC-type oligopeptide transporter activity"/>
    <property type="evidence" value="ECO:0007669"/>
    <property type="project" value="TreeGrafter"/>
</dbReference>
<keyword evidence="6 8" id="KW-1133">Transmembrane helix</keyword>
<dbReference type="Pfam" id="PF00005">
    <property type="entry name" value="ABC_tran"/>
    <property type="match status" value="1"/>
</dbReference>
<keyword evidence="7 8" id="KW-0472">Membrane</keyword>
<dbReference type="GO" id="GO:0008233">
    <property type="term" value="F:peptidase activity"/>
    <property type="evidence" value="ECO:0007669"/>
    <property type="project" value="InterPro"/>
</dbReference>
<dbReference type="Gene3D" id="3.90.70.10">
    <property type="entry name" value="Cysteine proteinases"/>
    <property type="match status" value="1"/>
</dbReference>
<evidence type="ECO:0000256" key="8">
    <source>
        <dbReference type="SAM" id="Phobius"/>
    </source>
</evidence>
<dbReference type="InterPro" id="IPR003439">
    <property type="entry name" value="ABC_transporter-like_ATP-bd"/>
</dbReference>
<dbReference type="PROSITE" id="PS00211">
    <property type="entry name" value="ABC_TRANSPORTER_1"/>
    <property type="match status" value="1"/>
</dbReference>
<dbReference type="PANTHER" id="PTHR43394:SF1">
    <property type="entry name" value="ATP-BINDING CASSETTE SUB-FAMILY B MEMBER 10, MITOCHONDRIAL"/>
    <property type="match status" value="1"/>
</dbReference>
<dbReference type="Pfam" id="PF00664">
    <property type="entry name" value="ABC_membrane"/>
    <property type="match status" value="1"/>
</dbReference>
<dbReference type="PROSITE" id="PS50929">
    <property type="entry name" value="ABC_TM1F"/>
    <property type="match status" value="1"/>
</dbReference>
<evidence type="ECO:0000256" key="7">
    <source>
        <dbReference type="ARBA" id="ARBA00023136"/>
    </source>
</evidence>
<dbReference type="CDD" id="cd18567">
    <property type="entry name" value="ABC_6TM_CvaB_RaxB_like"/>
    <property type="match status" value="1"/>
</dbReference>
<evidence type="ECO:0000259" key="11">
    <source>
        <dbReference type="PROSITE" id="PS50990"/>
    </source>
</evidence>
<dbReference type="GO" id="GO:0005886">
    <property type="term" value="C:plasma membrane"/>
    <property type="evidence" value="ECO:0007669"/>
    <property type="project" value="UniProtKB-SubCell"/>
</dbReference>
<dbReference type="EMBL" id="JACIIZ010000002">
    <property type="protein sequence ID" value="MBB6250082.1"/>
    <property type="molecule type" value="Genomic_DNA"/>
</dbReference>
<feature type="transmembrane region" description="Helical" evidence="8">
    <location>
        <begin position="211"/>
        <end position="232"/>
    </location>
</feature>
<dbReference type="PANTHER" id="PTHR43394">
    <property type="entry name" value="ATP-DEPENDENT PERMEASE MDL1, MITOCHONDRIAL"/>
    <property type="match status" value="1"/>
</dbReference>
<dbReference type="SUPFAM" id="SSF90123">
    <property type="entry name" value="ABC transporter transmembrane region"/>
    <property type="match status" value="1"/>
</dbReference>
<dbReference type="GO" id="GO:0016887">
    <property type="term" value="F:ATP hydrolysis activity"/>
    <property type="evidence" value="ECO:0007669"/>
    <property type="project" value="InterPro"/>
</dbReference>
<gene>
    <name evidence="12" type="ORF">FHS74_000623</name>
</gene>
<evidence type="ECO:0000256" key="3">
    <source>
        <dbReference type="ARBA" id="ARBA00022741"/>
    </source>
</evidence>
<dbReference type="RefSeq" id="WP_184797374.1">
    <property type="nucleotide sequence ID" value="NZ_JACIIZ010000002.1"/>
</dbReference>
<dbReference type="InterPro" id="IPR039421">
    <property type="entry name" value="Type_1_exporter"/>
</dbReference>
<keyword evidence="13" id="KW-1185">Reference proteome</keyword>
<dbReference type="InterPro" id="IPR005074">
    <property type="entry name" value="Peptidase_C39"/>
</dbReference>
<evidence type="ECO:0000259" key="10">
    <source>
        <dbReference type="PROSITE" id="PS50929"/>
    </source>
</evidence>
<keyword evidence="3" id="KW-0547">Nucleotide-binding</keyword>
<evidence type="ECO:0000259" key="9">
    <source>
        <dbReference type="PROSITE" id="PS50893"/>
    </source>
</evidence>
<organism evidence="12 13">
    <name type="scientific">Nitrospirillum iridis</name>
    <dbReference type="NCBI Taxonomy" id="765888"/>
    <lineage>
        <taxon>Bacteria</taxon>
        <taxon>Pseudomonadati</taxon>
        <taxon>Pseudomonadota</taxon>
        <taxon>Alphaproteobacteria</taxon>
        <taxon>Rhodospirillales</taxon>
        <taxon>Azospirillaceae</taxon>
        <taxon>Nitrospirillum</taxon>
    </lineage>
</organism>
<feature type="domain" description="ABC transmembrane type-1" evidence="10">
    <location>
        <begin position="174"/>
        <end position="453"/>
    </location>
</feature>
<dbReference type="InterPro" id="IPR017871">
    <property type="entry name" value="ABC_transporter-like_CS"/>
</dbReference>
<dbReference type="GO" id="GO:0005524">
    <property type="term" value="F:ATP binding"/>
    <property type="evidence" value="ECO:0007669"/>
    <property type="project" value="UniProtKB-KW"/>
</dbReference>
<dbReference type="SUPFAM" id="SSF52540">
    <property type="entry name" value="P-loop containing nucleoside triphosphate hydrolases"/>
    <property type="match status" value="1"/>
</dbReference>
<evidence type="ECO:0000256" key="5">
    <source>
        <dbReference type="ARBA" id="ARBA00022840"/>
    </source>
</evidence>
<evidence type="ECO:0000256" key="1">
    <source>
        <dbReference type="ARBA" id="ARBA00004651"/>
    </source>
</evidence>
<keyword evidence="5 12" id="KW-0067">ATP-binding</keyword>
<dbReference type="Gene3D" id="3.40.50.300">
    <property type="entry name" value="P-loop containing nucleotide triphosphate hydrolases"/>
    <property type="match status" value="1"/>
</dbReference>
<accession>A0A7X0AUU6</accession>
<dbReference type="Pfam" id="PF03412">
    <property type="entry name" value="Peptidase_C39"/>
    <property type="match status" value="1"/>
</dbReference>
<evidence type="ECO:0000256" key="6">
    <source>
        <dbReference type="ARBA" id="ARBA00022989"/>
    </source>
</evidence>
<dbReference type="InterPro" id="IPR003593">
    <property type="entry name" value="AAA+_ATPase"/>
</dbReference>
<feature type="transmembrane region" description="Helical" evidence="8">
    <location>
        <begin position="311"/>
        <end position="329"/>
    </location>
</feature>
<dbReference type="AlphaFoldDB" id="A0A7X0AUU6"/>
<feature type="domain" description="ABC transporter" evidence="9">
    <location>
        <begin position="489"/>
        <end position="711"/>
    </location>
</feature>
<feature type="transmembrane region" description="Helical" evidence="8">
    <location>
        <begin position="416"/>
        <end position="433"/>
    </location>
</feature>
<dbReference type="SMART" id="SM00382">
    <property type="entry name" value="AAA"/>
    <property type="match status" value="1"/>
</dbReference>
<reference evidence="12 13" key="1">
    <citation type="submission" date="2020-08" db="EMBL/GenBank/DDBJ databases">
        <title>Genomic Encyclopedia of Type Strains, Phase IV (KMG-IV): sequencing the most valuable type-strain genomes for metagenomic binning, comparative biology and taxonomic classification.</title>
        <authorList>
            <person name="Goeker M."/>
        </authorList>
    </citation>
    <scope>NUCLEOTIDE SEQUENCE [LARGE SCALE GENOMIC DNA]</scope>
    <source>
        <strain evidence="12 13">DSM 22198</strain>
    </source>
</reference>
<feature type="transmembrane region" description="Helical" evidence="8">
    <location>
        <begin position="170"/>
        <end position="191"/>
    </location>
</feature>